<keyword evidence="1" id="KW-0812">Transmembrane</keyword>
<feature type="transmembrane region" description="Helical" evidence="1">
    <location>
        <begin position="7"/>
        <end position="37"/>
    </location>
</feature>
<feature type="transmembrane region" description="Helical" evidence="1">
    <location>
        <begin position="88"/>
        <end position="108"/>
    </location>
</feature>
<dbReference type="EMBL" id="WJXW01000003">
    <property type="protein sequence ID" value="KAF9738857.1"/>
    <property type="molecule type" value="Genomic_DNA"/>
</dbReference>
<keyword evidence="1" id="KW-0472">Membrane</keyword>
<accession>A0A9P6GNB6</accession>
<proteinExistence type="predicted"/>
<feature type="transmembrane region" description="Helical" evidence="1">
    <location>
        <begin position="57"/>
        <end position="81"/>
    </location>
</feature>
<keyword evidence="1" id="KW-1133">Transmembrane helix</keyword>
<name>A0A9P6GNB6_9PLEO</name>
<protein>
    <submittedName>
        <fullName evidence="2">Uncharacterized protein</fullName>
    </submittedName>
</protein>
<sequence length="215" mass="23723">MAYELCLYVVLAITTGQALPCLYLLVALISWSSIVSLPRVYYNVAVNPLDNPDQTDIYLVVSLVLLPILSLIGSIVSYILNHDALGRFFIWMIPTSFILVIIACMTTMNRVERYQTREREAQKASIAAAAVIRYWNSTQDAPSTKSASDAVSSLESTWGFATDTSGFRIRTRSESETEAGLTDAEADFVDTEDDFVDAEADFVDAEADFVDCTAI</sequence>
<dbReference type="Proteomes" id="UP000756921">
    <property type="component" value="Unassembled WGS sequence"/>
</dbReference>
<keyword evidence="3" id="KW-1185">Reference proteome</keyword>
<comment type="caution">
    <text evidence="2">The sequence shown here is derived from an EMBL/GenBank/DDBJ whole genome shotgun (WGS) entry which is preliminary data.</text>
</comment>
<evidence type="ECO:0000256" key="1">
    <source>
        <dbReference type="SAM" id="Phobius"/>
    </source>
</evidence>
<evidence type="ECO:0000313" key="2">
    <source>
        <dbReference type="EMBL" id="KAF9738857.1"/>
    </source>
</evidence>
<evidence type="ECO:0000313" key="3">
    <source>
        <dbReference type="Proteomes" id="UP000756921"/>
    </source>
</evidence>
<gene>
    <name evidence="2" type="ORF">PMIN01_04140</name>
</gene>
<reference evidence="2" key="1">
    <citation type="journal article" date="2020" name="Mol. Plant Microbe Interact.">
        <title>Genome Sequence of the Biocontrol Agent Coniothyrium minitans strain Conio (IMI 134523).</title>
        <authorList>
            <person name="Patel D."/>
            <person name="Shittu T.A."/>
            <person name="Baroncelli R."/>
            <person name="Muthumeenakshi S."/>
            <person name="Osborne T.H."/>
            <person name="Janganan T.K."/>
            <person name="Sreenivasaprasad S."/>
        </authorList>
    </citation>
    <scope>NUCLEOTIDE SEQUENCE</scope>
    <source>
        <strain evidence="2">Conio</strain>
    </source>
</reference>
<dbReference type="AlphaFoldDB" id="A0A9P6GNB6"/>
<organism evidence="2 3">
    <name type="scientific">Paraphaeosphaeria minitans</name>
    <dbReference type="NCBI Taxonomy" id="565426"/>
    <lineage>
        <taxon>Eukaryota</taxon>
        <taxon>Fungi</taxon>
        <taxon>Dikarya</taxon>
        <taxon>Ascomycota</taxon>
        <taxon>Pezizomycotina</taxon>
        <taxon>Dothideomycetes</taxon>
        <taxon>Pleosporomycetidae</taxon>
        <taxon>Pleosporales</taxon>
        <taxon>Massarineae</taxon>
        <taxon>Didymosphaeriaceae</taxon>
        <taxon>Paraphaeosphaeria</taxon>
    </lineage>
</organism>